<keyword evidence="2" id="KW-1185">Reference proteome</keyword>
<proteinExistence type="predicted"/>
<dbReference type="AlphaFoldDB" id="A0A086TJ12"/>
<protein>
    <recommendedName>
        <fullName evidence="3">F-box domain-containing protein</fullName>
    </recommendedName>
</protein>
<evidence type="ECO:0000313" key="1">
    <source>
        <dbReference type="EMBL" id="KFH61939.1"/>
    </source>
</evidence>
<dbReference type="Proteomes" id="UP000243308">
    <property type="component" value="Unassembled WGS sequence"/>
</dbReference>
<dbReference type="SUPFAM" id="SSF52047">
    <property type="entry name" value="RNI-like"/>
    <property type="match status" value="1"/>
</dbReference>
<dbReference type="InterPro" id="IPR032675">
    <property type="entry name" value="LRR_dom_sf"/>
</dbReference>
<reference evidence="1 2" key="1">
    <citation type="submission" date="2011-02" db="EMBL/GenBank/DDBJ databases">
        <title>The Genome Sequence of Mortierella verticillata NRRL 6337.</title>
        <authorList>
            <consortium name="The Broad Institute Genome Sequencing Platform"/>
            <person name="Russ C."/>
            <person name="Cuomo C."/>
            <person name="Burger G."/>
            <person name="Gray M.W."/>
            <person name="Holland P.W.H."/>
            <person name="King N."/>
            <person name="Lang F.B.F."/>
            <person name="Roger A.J."/>
            <person name="Ruiz-Trillo I."/>
            <person name="Young S.K."/>
            <person name="Zeng Q."/>
            <person name="Gargeya S."/>
            <person name="Alvarado L."/>
            <person name="Berlin A."/>
            <person name="Chapman S.B."/>
            <person name="Chen Z."/>
            <person name="Freedman E."/>
            <person name="Gellesch M."/>
            <person name="Goldberg J."/>
            <person name="Griggs A."/>
            <person name="Gujja S."/>
            <person name="Heilman E."/>
            <person name="Heiman D."/>
            <person name="Howarth C."/>
            <person name="Mehta T."/>
            <person name="Neiman D."/>
            <person name="Pearson M."/>
            <person name="Roberts A."/>
            <person name="Saif S."/>
            <person name="Shea T."/>
            <person name="Shenoy N."/>
            <person name="Sisk P."/>
            <person name="Stolte C."/>
            <person name="Sykes S."/>
            <person name="White J."/>
            <person name="Yandava C."/>
            <person name="Haas B."/>
            <person name="Nusbaum C."/>
            <person name="Birren B."/>
        </authorList>
    </citation>
    <scope>NUCLEOTIDE SEQUENCE [LARGE SCALE GENOMIC DNA]</scope>
    <source>
        <strain evidence="1 2">NRRL 6337</strain>
    </source>
</reference>
<sequence>MNTSVLDNPDLLPIVARYIPLWVAPNFRTMLSGPVFSPKPLINCIKVCRLWQQIMTPILWEMYNYEAMLRCNIPPEVIEAQSHHFRFVHIAGPDPIPQLLKARRVRRLVLSKSENLETFLDLIINNGDSLTTLEWHLPDSGDTALKKEAIQYALEKLTKLESLSLTHWSHCSVGQIARIAKNNPGLKKLSFTFSKNLAQTPGTHPPLNVTELNLDGQWEDNPGFVQLLQLCPKLESIKFWATSTIPAAAVSKNLREYCPKLTSIRSLNSIMPTTIGGSPDEDDVVEIVRAATGLVHFEFPMDDLTSDITKALLDLHAETLETMRLYLDGGDPLSLTNINVILTECSNLAILAVENEQDEWSPEDAENLLADPWNCPKLKFLQVTGFNVIGEDYEELDDYAFDVEEDEYSSDEDKEAYYDTFPGMSKEARAARKAMLKADKATLEVSFQGFTADLEKRGWTLRSSHPTEEYKCLKPAIEHIMDRVFTMSEMEEVLLGHDLFFVRKNVKPF</sequence>
<dbReference type="Gene3D" id="3.80.10.10">
    <property type="entry name" value="Ribonuclease Inhibitor"/>
    <property type="match status" value="1"/>
</dbReference>
<dbReference type="EMBL" id="KN042435">
    <property type="protein sequence ID" value="KFH61939.1"/>
    <property type="molecule type" value="Genomic_DNA"/>
</dbReference>
<name>A0A086TJ12_9FUNG</name>
<organism evidence="1 2">
    <name type="scientific">Podila verticillata NRRL 6337</name>
    <dbReference type="NCBI Taxonomy" id="1069443"/>
    <lineage>
        <taxon>Eukaryota</taxon>
        <taxon>Fungi</taxon>
        <taxon>Fungi incertae sedis</taxon>
        <taxon>Mucoromycota</taxon>
        <taxon>Mortierellomycotina</taxon>
        <taxon>Mortierellomycetes</taxon>
        <taxon>Mortierellales</taxon>
        <taxon>Mortierellaceae</taxon>
        <taxon>Podila</taxon>
    </lineage>
</organism>
<evidence type="ECO:0000313" key="2">
    <source>
        <dbReference type="Proteomes" id="UP000243308"/>
    </source>
</evidence>
<evidence type="ECO:0008006" key="3">
    <source>
        <dbReference type="Google" id="ProtNLM"/>
    </source>
</evidence>
<dbReference type="OrthoDB" id="2379892at2759"/>
<gene>
    <name evidence="1" type="ORF">MVEG_12273</name>
</gene>
<accession>A0A086TJ12</accession>